<dbReference type="InterPro" id="IPR002328">
    <property type="entry name" value="ADH_Zn_CS"/>
</dbReference>
<evidence type="ECO:0000256" key="5">
    <source>
        <dbReference type="ARBA" id="ARBA00023002"/>
    </source>
</evidence>
<evidence type="ECO:0000256" key="1">
    <source>
        <dbReference type="ARBA" id="ARBA00001947"/>
    </source>
</evidence>
<dbReference type="EMBL" id="JAVRRT010000002">
    <property type="protein sequence ID" value="KAK5174192.1"/>
    <property type="molecule type" value="Genomic_DNA"/>
</dbReference>
<protein>
    <recommendedName>
        <fullName evidence="7">Enoyl reductase (ER) domain-containing protein</fullName>
    </recommendedName>
</protein>
<comment type="caution">
    <text evidence="8">The sequence shown here is derived from an EMBL/GenBank/DDBJ whole genome shotgun (WGS) entry which is preliminary data.</text>
</comment>
<keyword evidence="4 6" id="KW-0862">Zinc</keyword>
<dbReference type="RefSeq" id="XP_064662861.1">
    <property type="nucleotide sequence ID" value="XM_064798534.1"/>
</dbReference>
<name>A0AAV9PPH5_9PEZI</name>
<dbReference type="Gene3D" id="3.40.50.720">
    <property type="entry name" value="NAD(P)-binding Rossmann-like Domain"/>
    <property type="match status" value="1"/>
</dbReference>
<dbReference type="GO" id="GO:0008270">
    <property type="term" value="F:zinc ion binding"/>
    <property type="evidence" value="ECO:0007669"/>
    <property type="project" value="InterPro"/>
</dbReference>
<dbReference type="Gene3D" id="3.90.180.10">
    <property type="entry name" value="Medium-chain alcohol dehydrogenases, catalytic domain"/>
    <property type="match status" value="1"/>
</dbReference>
<proteinExistence type="inferred from homology"/>
<evidence type="ECO:0000256" key="2">
    <source>
        <dbReference type="ARBA" id="ARBA00008072"/>
    </source>
</evidence>
<keyword evidence="3 6" id="KW-0479">Metal-binding</keyword>
<keyword evidence="5" id="KW-0560">Oxidoreductase</keyword>
<evidence type="ECO:0000256" key="6">
    <source>
        <dbReference type="RuleBase" id="RU361277"/>
    </source>
</evidence>
<feature type="domain" description="Enoyl reductase (ER)" evidence="7">
    <location>
        <begin position="23"/>
        <end position="368"/>
    </location>
</feature>
<dbReference type="SMART" id="SM00829">
    <property type="entry name" value="PKS_ER"/>
    <property type="match status" value="1"/>
</dbReference>
<evidence type="ECO:0000256" key="4">
    <source>
        <dbReference type="ARBA" id="ARBA00022833"/>
    </source>
</evidence>
<dbReference type="SUPFAM" id="SSF51735">
    <property type="entry name" value="NAD(P)-binding Rossmann-fold domains"/>
    <property type="match status" value="1"/>
</dbReference>
<dbReference type="PANTHER" id="PTHR43161">
    <property type="entry name" value="SORBITOL DEHYDROGENASE"/>
    <property type="match status" value="1"/>
</dbReference>
<dbReference type="InterPro" id="IPR036291">
    <property type="entry name" value="NAD(P)-bd_dom_sf"/>
</dbReference>
<evidence type="ECO:0000259" key="7">
    <source>
        <dbReference type="SMART" id="SM00829"/>
    </source>
</evidence>
<evidence type="ECO:0000313" key="9">
    <source>
        <dbReference type="Proteomes" id="UP001337655"/>
    </source>
</evidence>
<dbReference type="GO" id="GO:0005737">
    <property type="term" value="C:cytoplasm"/>
    <property type="evidence" value="ECO:0007669"/>
    <property type="project" value="TreeGrafter"/>
</dbReference>
<comment type="similarity">
    <text evidence="2 6">Belongs to the zinc-containing alcohol dehydrogenase family.</text>
</comment>
<organism evidence="8 9">
    <name type="scientific">Saxophila tyrrhenica</name>
    <dbReference type="NCBI Taxonomy" id="1690608"/>
    <lineage>
        <taxon>Eukaryota</taxon>
        <taxon>Fungi</taxon>
        <taxon>Dikarya</taxon>
        <taxon>Ascomycota</taxon>
        <taxon>Pezizomycotina</taxon>
        <taxon>Dothideomycetes</taxon>
        <taxon>Dothideomycetidae</taxon>
        <taxon>Mycosphaerellales</taxon>
        <taxon>Extremaceae</taxon>
        <taxon>Saxophila</taxon>
    </lineage>
</organism>
<dbReference type="Proteomes" id="UP001337655">
    <property type="component" value="Unassembled WGS sequence"/>
</dbReference>
<dbReference type="PROSITE" id="PS00059">
    <property type="entry name" value="ADH_ZINC"/>
    <property type="match status" value="1"/>
</dbReference>
<dbReference type="GO" id="GO:0034079">
    <property type="term" value="P:butanediol biosynthetic process"/>
    <property type="evidence" value="ECO:0007669"/>
    <property type="project" value="TreeGrafter"/>
</dbReference>
<accession>A0AAV9PPH5</accession>
<dbReference type="InterPro" id="IPR020843">
    <property type="entry name" value="ER"/>
</dbReference>
<dbReference type="Pfam" id="PF08240">
    <property type="entry name" value="ADH_N"/>
    <property type="match status" value="1"/>
</dbReference>
<dbReference type="InterPro" id="IPR013154">
    <property type="entry name" value="ADH-like_N"/>
</dbReference>
<gene>
    <name evidence="8" type="ORF">LTR77_001272</name>
</gene>
<dbReference type="PANTHER" id="PTHR43161:SF23">
    <property type="entry name" value="(R,R)-BUTANEDIOL DEHYDROGENASE-RELATED"/>
    <property type="match status" value="1"/>
</dbReference>
<reference evidence="8 9" key="1">
    <citation type="submission" date="2023-08" db="EMBL/GenBank/DDBJ databases">
        <title>Black Yeasts Isolated from many extreme environments.</title>
        <authorList>
            <person name="Coleine C."/>
            <person name="Stajich J.E."/>
            <person name="Selbmann L."/>
        </authorList>
    </citation>
    <scope>NUCLEOTIDE SEQUENCE [LARGE SCALE GENOMIC DNA]</scope>
    <source>
        <strain evidence="8 9">CCFEE 5935</strain>
    </source>
</reference>
<dbReference type="GO" id="GO:0000721">
    <property type="term" value="F:(R,R)-butanediol dehydrogenase activity"/>
    <property type="evidence" value="ECO:0007669"/>
    <property type="project" value="TreeGrafter"/>
</dbReference>
<dbReference type="AlphaFoldDB" id="A0AAV9PPH5"/>
<dbReference type="InterPro" id="IPR011032">
    <property type="entry name" value="GroES-like_sf"/>
</dbReference>
<comment type="cofactor">
    <cofactor evidence="1 6">
        <name>Zn(2+)</name>
        <dbReference type="ChEBI" id="CHEBI:29105"/>
    </cofactor>
</comment>
<evidence type="ECO:0000313" key="8">
    <source>
        <dbReference type="EMBL" id="KAK5174192.1"/>
    </source>
</evidence>
<dbReference type="SUPFAM" id="SSF50129">
    <property type="entry name" value="GroES-like"/>
    <property type="match status" value="1"/>
</dbReference>
<dbReference type="Pfam" id="PF00107">
    <property type="entry name" value="ADH_zinc_N"/>
    <property type="match status" value="1"/>
</dbReference>
<sequence length="374" mass="39563">MAVPGQIASDSSAKPMRAARFYGKEDIQIKDDISRPVCGEGQVKVEPAFVGICGTDLHEYLGGPNFSPTEPHPVTKEKIPITIGHEFSGTVKEIGKNVSGFKIGDQVVVQPTVYCASCGACKVGAENACAAGGFVGLSGAGGGMSEEVVMPQISVLPLPSNVNLDVGALVEPLAVAWHAVDASPIADMKEPKCLVMGGGPIGLAVIQVLLARGTKVVICSEVAKKRQDFAKDFGAHYIVDPSSEDVVQRSLDICGGVNGPDIVFDCAGVPASVKASCTAVRSRGTVINVAIFEKEIPFNPMWLTFREATYKSVLGYQRKDYEGVLDALSKGTIKPAGMITGKIKMQDLVKEGYMPLINEKDKHVKILVDIQASM</sequence>
<dbReference type="InterPro" id="IPR013149">
    <property type="entry name" value="ADH-like_C"/>
</dbReference>
<dbReference type="GeneID" id="89922620"/>
<keyword evidence="9" id="KW-1185">Reference proteome</keyword>
<dbReference type="CDD" id="cd08233">
    <property type="entry name" value="butanediol_DH_like"/>
    <property type="match status" value="1"/>
</dbReference>
<evidence type="ECO:0000256" key="3">
    <source>
        <dbReference type="ARBA" id="ARBA00022723"/>
    </source>
</evidence>